<dbReference type="AlphaFoldDB" id="A0A174QA26"/>
<protein>
    <submittedName>
        <fullName evidence="5">Putative septation protein spoVG</fullName>
    </submittedName>
</protein>
<dbReference type="PANTHER" id="PTHR38429">
    <property type="entry name" value="SEPTATION PROTEIN SPOVG-RELATED"/>
    <property type="match status" value="1"/>
</dbReference>
<proteinExistence type="predicted"/>
<dbReference type="Pfam" id="PF04026">
    <property type="entry name" value="SpoVG"/>
    <property type="match status" value="1"/>
</dbReference>
<evidence type="ECO:0000256" key="1">
    <source>
        <dbReference type="ARBA" id="ARBA00022618"/>
    </source>
</evidence>
<dbReference type="SUPFAM" id="SSF160537">
    <property type="entry name" value="SpoVG-like"/>
    <property type="match status" value="1"/>
</dbReference>
<evidence type="ECO:0000256" key="3">
    <source>
        <dbReference type="ARBA" id="ARBA00023306"/>
    </source>
</evidence>
<dbReference type="OrthoDB" id="9796286at2"/>
<gene>
    <name evidence="5" type="primary">spoVG_2</name>
    <name evidence="5" type="ORF">ERS852551_01651</name>
</gene>
<dbReference type="PANTHER" id="PTHR38429:SF1">
    <property type="entry name" value="SEPTATION PROTEIN SPOVG-RELATED"/>
    <property type="match status" value="1"/>
</dbReference>
<evidence type="ECO:0000256" key="2">
    <source>
        <dbReference type="ARBA" id="ARBA00023210"/>
    </source>
</evidence>
<feature type="compositionally biased region" description="Polar residues" evidence="4">
    <location>
        <begin position="1"/>
        <end position="20"/>
    </location>
</feature>
<reference evidence="5 6" key="1">
    <citation type="submission" date="2015-09" db="EMBL/GenBank/DDBJ databases">
        <authorList>
            <consortium name="Pathogen Informatics"/>
        </authorList>
    </citation>
    <scope>NUCLEOTIDE SEQUENCE [LARGE SCALE GENOMIC DNA]</scope>
    <source>
        <strain evidence="5 6">2789STDY5834939</strain>
    </source>
</reference>
<feature type="region of interest" description="Disordered" evidence="4">
    <location>
        <begin position="1"/>
        <end position="21"/>
    </location>
</feature>
<dbReference type="InterPro" id="IPR007170">
    <property type="entry name" value="SpoVG"/>
</dbReference>
<dbReference type="Gene3D" id="3.30.1120.40">
    <property type="entry name" value="Stage V sporulation protein G"/>
    <property type="match status" value="1"/>
</dbReference>
<keyword evidence="3" id="KW-0131">Cell cycle</keyword>
<dbReference type="EMBL" id="CZBE01000010">
    <property type="protein sequence ID" value="CUP70053.1"/>
    <property type="molecule type" value="Genomic_DNA"/>
</dbReference>
<accession>A0A174QA26</accession>
<organism evidence="5 6">
    <name type="scientific">Anaerotruncus colihominis</name>
    <dbReference type="NCBI Taxonomy" id="169435"/>
    <lineage>
        <taxon>Bacteria</taxon>
        <taxon>Bacillati</taxon>
        <taxon>Bacillota</taxon>
        <taxon>Clostridia</taxon>
        <taxon>Eubacteriales</taxon>
        <taxon>Oscillospiraceae</taxon>
        <taxon>Anaerotruncus</taxon>
    </lineage>
</organism>
<keyword evidence="2" id="KW-0717">Septation</keyword>
<feature type="region of interest" description="Disordered" evidence="4">
    <location>
        <begin position="109"/>
        <end position="131"/>
    </location>
</feature>
<evidence type="ECO:0000256" key="4">
    <source>
        <dbReference type="SAM" id="MobiDB-lite"/>
    </source>
</evidence>
<dbReference type="GO" id="GO:0030435">
    <property type="term" value="P:sporulation resulting in formation of a cellular spore"/>
    <property type="evidence" value="ECO:0007669"/>
    <property type="project" value="InterPro"/>
</dbReference>
<evidence type="ECO:0000313" key="5">
    <source>
        <dbReference type="EMBL" id="CUP70053.1"/>
    </source>
</evidence>
<dbReference type="GeneID" id="72462771"/>
<dbReference type="RefSeq" id="WP_006874021.1">
    <property type="nucleotide sequence ID" value="NZ_CABIWA010000008.1"/>
</dbReference>
<dbReference type="Proteomes" id="UP000095765">
    <property type="component" value="Unassembled WGS sequence"/>
</dbReference>
<keyword evidence="1" id="KW-0132">Cell division</keyword>
<dbReference type="InterPro" id="IPR036751">
    <property type="entry name" value="SpoVG_sf"/>
</dbReference>
<name>A0A174QA26_9FIRM</name>
<sequence>MAKAQTTSENPQGEVSQQDTPVLPMQYDVRIHSIQFDGPCRATASLNINGCFAVRGVKLMEGSNGLFVSMPGQINSKGEIKDICFPYTREARAELESAVVTAYQQALTQGMNRSPQSAPDPTAQQAQKMGM</sequence>
<dbReference type="GO" id="GO:0000917">
    <property type="term" value="P:division septum assembly"/>
    <property type="evidence" value="ECO:0007669"/>
    <property type="project" value="UniProtKB-KW"/>
</dbReference>
<evidence type="ECO:0000313" key="6">
    <source>
        <dbReference type="Proteomes" id="UP000095765"/>
    </source>
</evidence>